<reference evidence="7" key="1">
    <citation type="journal article" date="2021" name="Front. Microbiol.">
        <title>Comprehensive Comparative Genomics and Phenotyping of Methylobacterium Species.</title>
        <authorList>
            <person name="Alessa O."/>
            <person name="Ogura Y."/>
            <person name="Fujitani Y."/>
            <person name="Takami H."/>
            <person name="Hayashi T."/>
            <person name="Sahin N."/>
            <person name="Tani A."/>
        </authorList>
    </citation>
    <scope>NUCLEOTIDE SEQUENCE</scope>
    <source>
        <strain evidence="7">KCTC 52305</strain>
    </source>
</reference>
<gene>
    <name evidence="7" type="primary">leuE_1</name>
    <name evidence="7" type="ORF">OPKNFCMD_3135</name>
</gene>
<reference evidence="7" key="2">
    <citation type="submission" date="2021-08" db="EMBL/GenBank/DDBJ databases">
        <authorList>
            <person name="Tani A."/>
            <person name="Ola A."/>
            <person name="Ogura Y."/>
            <person name="Katsura K."/>
            <person name="Hayashi T."/>
        </authorList>
    </citation>
    <scope>NUCLEOTIDE SEQUENCE</scope>
    <source>
        <strain evidence="7">KCTC 52305</strain>
    </source>
</reference>
<dbReference type="Proteomes" id="UP001055167">
    <property type="component" value="Unassembled WGS sequence"/>
</dbReference>
<feature type="transmembrane region" description="Helical" evidence="6">
    <location>
        <begin position="123"/>
        <end position="144"/>
    </location>
</feature>
<dbReference type="RefSeq" id="WP_128566288.1">
    <property type="nucleotide sequence ID" value="NZ_BPQH01000009.1"/>
</dbReference>
<dbReference type="PANTHER" id="PTHR30086:SF20">
    <property type="entry name" value="ARGININE EXPORTER PROTEIN ARGO-RELATED"/>
    <property type="match status" value="1"/>
</dbReference>
<protein>
    <submittedName>
        <fullName evidence="7">Leucine efflux protein</fullName>
    </submittedName>
</protein>
<feature type="transmembrane region" description="Helical" evidence="6">
    <location>
        <begin position="150"/>
        <end position="172"/>
    </location>
</feature>
<organism evidence="7 8">
    <name type="scientific">Methylobacterium crusticola</name>
    <dbReference type="NCBI Taxonomy" id="1697972"/>
    <lineage>
        <taxon>Bacteria</taxon>
        <taxon>Pseudomonadati</taxon>
        <taxon>Pseudomonadota</taxon>
        <taxon>Alphaproteobacteria</taxon>
        <taxon>Hyphomicrobiales</taxon>
        <taxon>Methylobacteriaceae</taxon>
        <taxon>Methylobacterium</taxon>
    </lineage>
</organism>
<evidence type="ECO:0000256" key="1">
    <source>
        <dbReference type="ARBA" id="ARBA00004651"/>
    </source>
</evidence>
<evidence type="ECO:0000313" key="8">
    <source>
        <dbReference type="Proteomes" id="UP001055167"/>
    </source>
</evidence>
<keyword evidence="8" id="KW-1185">Reference proteome</keyword>
<evidence type="ECO:0000256" key="3">
    <source>
        <dbReference type="ARBA" id="ARBA00022692"/>
    </source>
</evidence>
<dbReference type="EMBL" id="BPQH01000009">
    <property type="protein sequence ID" value="GJD50396.1"/>
    <property type="molecule type" value="Genomic_DNA"/>
</dbReference>
<sequence length="214" mass="21831">MTTSLLLAAALAGFVYGITPGPGVLAVLGIGADQGRRAGAAFLVGHLVGDVLWTTLALVAIVGVTAVGSLVFDLLGLVSGLYLLWLGWRAVRAGRSAGGEAACARVRRPLLHGLTFGLTNPKAYPVAVATLTALLSAKAGLLTWAMLPALVGACCAGGFAAYLIIVGLVGAAAVRRTYRRHEILITRASGLMFIGFAAHAILHAAPGLMAPRRA</sequence>
<feature type="transmembrane region" description="Helical" evidence="6">
    <location>
        <begin position="52"/>
        <end position="85"/>
    </location>
</feature>
<keyword evidence="2" id="KW-1003">Cell membrane</keyword>
<evidence type="ECO:0000256" key="2">
    <source>
        <dbReference type="ARBA" id="ARBA00022475"/>
    </source>
</evidence>
<evidence type="ECO:0000256" key="5">
    <source>
        <dbReference type="ARBA" id="ARBA00023136"/>
    </source>
</evidence>
<proteinExistence type="predicted"/>
<keyword evidence="5 6" id="KW-0472">Membrane</keyword>
<evidence type="ECO:0000256" key="4">
    <source>
        <dbReference type="ARBA" id="ARBA00022989"/>
    </source>
</evidence>
<dbReference type="InterPro" id="IPR001123">
    <property type="entry name" value="LeuE-type"/>
</dbReference>
<comment type="caution">
    <text evidence="7">The sequence shown here is derived from an EMBL/GenBank/DDBJ whole genome shotgun (WGS) entry which is preliminary data.</text>
</comment>
<keyword evidence="4 6" id="KW-1133">Transmembrane helix</keyword>
<evidence type="ECO:0000256" key="6">
    <source>
        <dbReference type="SAM" id="Phobius"/>
    </source>
</evidence>
<name>A0ABQ4QZC4_9HYPH</name>
<evidence type="ECO:0000313" key="7">
    <source>
        <dbReference type="EMBL" id="GJD50396.1"/>
    </source>
</evidence>
<dbReference type="PANTHER" id="PTHR30086">
    <property type="entry name" value="ARGININE EXPORTER PROTEIN ARGO"/>
    <property type="match status" value="1"/>
</dbReference>
<accession>A0ABQ4QZC4</accession>
<comment type="subcellular location">
    <subcellularLocation>
        <location evidence="1">Cell membrane</location>
        <topology evidence="1">Multi-pass membrane protein</topology>
    </subcellularLocation>
</comment>
<feature type="transmembrane region" description="Helical" evidence="6">
    <location>
        <begin position="184"/>
        <end position="205"/>
    </location>
</feature>
<dbReference type="Pfam" id="PF01810">
    <property type="entry name" value="LysE"/>
    <property type="match status" value="1"/>
</dbReference>
<keyword evidence="3 6" id="KW-0812">Transmembrane</keyword>